<evidence type="ECO:0000259" key="4">
    <source>
        <dbReference type="Pfam" id="PF01420"/>
    </source>
</evidence>
<dbReference type="PATRIC" id="fig|2209.81.peg.2714"/>
<evidence type="ECO:0000313" key="6">
    <source>
        <dbReference type="Proteomes" id="UP000034338"/>
    </source>
</evidence>
<protein>
    <recommendedName>
        <fullName evidence="4">Type I restriction modification DNA specificity domain-containing protein</fullName>
    </recommendedName>
</protein>
<dbReference type="InterPro" id="IPR044946">
    <property type="entry name" value="Restrct_endonuc_typeI_TRD_sf"/>
</dbReference>
<dbReference type="AlphaFoldDB" id="A0A0F8PSS9"/>
<evidence type="ECO:0000256" key="3">
    <source>
        <dbReference type="ARBA" id="ARBA00023125"/>
    </source>
</evidence>
<dbReference type="SUPFAM" id="SSF116734">
    <property type="entry name" value="DNA methylase specificity domain"/>
    <property type="match status" value="2"/>
</dbReference>
<dbReference type="Proteomes" id="UP000034338">
    <property type="component" value="Unassembled WGS sequence"/>
</dbReference>
<dbReference type="InterPro" id="IPR052021">
    <property type="entry name" value="Type-I_RS_S_subunit"/>
</dbReference>
<evidence type="ECO:0000313" key="5">
    <source>
        <dbReference type="EMBL" id="KKH33266.1"/>
    </source>
</evidence>
<keyword evidence="2" id="KW-0680">Restriction system</keyword>
<dbReference type="GO" id="GO:0003677">
    <property type="term" value="F:DNA binding"/>
    <property type="evidence" value="ECO:0007669"/>
    <property type="project" value="UniProtKB-KW"/>
</dbReference>
<organism evidence="5 6">
    <name type="scientific">Methanosarcina mazei</name>
    <name type="common">Methanosarcina frisia</name>
    <dbReference type="NCBI Taxonomy" id="2209"/>
    <lineage>
        <taxon>Archaea</taxon>
        <taxon>Methanobacteriati</taxon>
        <taxon>Methanobacteriota</taxon>
        <taxon>Stenosarchaea group</taxon>
        <taxon>Methanomicrobia</taxon>
        <taxon>Methanosarcinales</taxon>
        <taxon>Methanosarcinaceae</taxon>
        <taxon>Methanosarcina</taxon>
    </lineage>
</organism>
<feature type="domain" description="Type I restriction modification DNA specificity" evidence="4">
    <location>
        <begin position="205"/>
        <end position="351"/>
    </location>
</feature>
<dbReference type="PANTHER" id="PTHR30408">
    <property type="entry name" value="TYPE-1 RESTRICTION ENZYME ECOKI SPECIFICITY PROTEIN"/>
    <property type="match status" value="1"/>
</dbReference>
<dbReference type="PANTHER" id="PTHR30408:SF13">
    <property type="entry name" value="TYPE I RESTRICTION ENZYME HINDI SPECIFICITY SUBUNIT"/>
    <property type="match status" value="1"/>
</dbReference>
<dbReference type="GO" id="GO:0009307">
    <property type="term" value="P:DNA restriction-modification system"/>
    <property type="evidence" value="ECO:0007669"/>
    <property type="project" value="UniProtKB-KW"/>
</dbReference>
<proteinExistence type="inferred from homology"/>
<keyword evidence="3" id="KW-0238">DNA-binding</keyword>
<dbReference type="Gene3D" id="1.10.287.1120">
    <property type="entry name" value="Bipartite methylase S protein"/>
    <property type="match status" value="1"/>
</dbReference>
<accession>A0A0F8PSS9</accession>
<sequence length="406" mass="45806">MTGEWKEYKLEDVAQDFAMGPFGSNIKAENFQESGVPVIRGKNLNFPKYVDGDFVFLSEEKADQLKSSNCYPNDLVFTHRGTIGQVAIVPEGKFKRYVVSQSGMKLTVNKKYLDHNYLLYFFKSNIGQHELLQNESQVGVPSISSPLTSLKSVTITLPPLPEQRAIASVLSSLDDKIDLLHRQNKTLEAMAETLFRQWFVEEADEGWKEKPLSFYGTIICGKTPSKKVQSYFNGDIPFIKIPDMHGNIFLFDTSDSLTEEGKRSQSNKTLPPKSICVSCIATVGLVSLNAKESQTNQQINSIVPNENYYRYYLYLTMRSSYDLLHSMASGGTATLNLNTGNFSQIPVLYPEQSVLEEFHSEVEPLFDKIFFNQSQIHTLEKLRDTLLPKLMSGEVRVELAQGEAAR</sequence>
<evidence type="ECO:0000256" key="2">
    <source>
        <dbReference type="ARBA" id="ARBA00022747"/>
    </source>
</evidence>
<evidence type="ECO:0000256" key="1">
    <source>
        <dbReference type="ARBA" id="ARBA00010923"/>
    </source>
</evidence>
<dbReference type="EMBL" id="JJQF01000034">
    <property type="protein sequence ID" value="KKH33266.1"/>
    <property type="molecule type" value="Genomic_DNA"/>
</dbReference>
<comment type="similarity">
    <text evidence="1">Belongs to the type-I restriction system S methylase family.</text>
</comment>
<dbReference type="RefSeq" id="WP_052738071.1">
    <property type="nucleotide sequence ID" value="NZ_JJQF01000034.1"/>
</dbReference>
<dbReference type="InterPro" id="IPR000055">
    <property type="entry name" value="Restrct_endonuc_typeI_TRD"/>
</dbReference>
<name>A0A0F8PSS9_METMZ</name>
<dbReference type="Gene3D" id="3.90.220.20">
    <property type="entry name" value="DNA methylase specificity domains"/>
    <property type="match status" value="2"/>
</dbReference>
<gene>
    <name evidence="5" type="ORF">DU37_12525</name>
</gene>
<comment type="caution">
    <text evidence="5">The sequence shown here is derived from an EMBL/GenBank/DDBJ whole genome shotgun (WGS) entry which is preliminary data.</text>
</comment>
<dbReference type="CDD" id="cd17251">
    <property type="entry name" value="RMtype1_S_HinAWORF1578P-TRD2-CR2_like"/>
    <property type="match status" value="1"/>
</dbReference>
<dbReference type="Pfam" id="PF01420">
    <property type="entry name" value="Methylase_S"/>
    <property type="match status" value="2"/>
</dbReference>
<reference evidence="5 6" key="1">
    <citation type="journal article" date="2015" name="ISME J.">
        <title>Genomic and phenotypic differentiation among Methanosarcina mazei populations from Columbia River sediment.</title>
        <authorList>
            <person name="Youngblut N.D."/>
            <person name="Wirth J.S."/>
            <person name="Henriksen J.R."/>
            <person name="Smith M."/>
            <person name="Simon H."/>
            <person name="Metcalf W.W."/>
            <person name="Whitaker R.J."/>
        </authorList>
    </citation>
    <scope>NUCLEOTIDE SEQUENCE [LARGE SCALE GENOMIC DNA]</scope>
    <source>
        <strain evidence="5 6">1.H.A.0.1</strain>
    </source>
</reference>
<feature type="domain" description="Type I restriction modification DNA specificity" evidence="4">
    <location>
        <begin position="4"/>
        <end position="188"/>
    </location>
</feature>